<dbReference type="AlphaFoldDB" id="A0AAV5HJP5"/>
<name>A0AAV5HJP5_9ROSI</name>
<comment type="caution">
    <text evidence="2">The sequence shown here is derived from an EMBL/GenBank/DDBJ whole genome shotgun (WGS) entry which is preliminary data.</text>
</comment>
<gene>
    <name evidence="2" type="ORF">SLEP1_g3092</name>
</gene>
<sequence length="66" mass="7435">MNINIQVLLILILSLRRRCRSVQLSRRRRRSQLSFFGGRPALPGGDRFGSSLPSAFLCMIPTLSCT</sequence>
<evidence type="ECO:0000313" key="2">
    <source>
        <dbReference type="EMBL" id="GKU88878.1"/>
    </source>
</evidence>
<evidence type="ECO:0000256" key="1">
    <source>
        <dbReference type="SAM" id="SignalP"/>
    </source>
</evidence>
<reference evidence="2 3" key="1">
    <citation type="journal article" date="2021" name="Commun. Biol.">
        <title>The genome of Shorea leprosula (Dipterocarpaceae) highlights the ecological relevance of drought in aseasonal tropical rainforests.</title>
        <authorList>
            <person name="Ng K.K.S."/>
            <person name="Kobayashi M.J."/>
            <person name="Fawcett J.A."/>
            <person name="Hatakeyama M."/>
            <person name="Paape T."/>
            <person name="Ng C.H."/>
            <person name="Ang C.C."/>
            <person name="Tnah L.H."/>
            <person name="Lee C.T."/>
            <person name="Nishiyama T."/>
            <person name="Sese J."/>
            <person name="O'Brien M.J."/>
            <person name="Copetti D."/>
            <person name="Mohd Noor M.I."/>
            <person name="Ong R.C."/>
            <person name="Putra M."/>
            <person name="Sireger I.Z."/>
            <person name="Indrioko S."/>
            <person name="Kosugi Y."/>
            <person name="Izuno A."/>
            <person name="Isagi Y."/>
            <person name="Lee S.L."/>
            <person name="Shimizu K.K."/>
        </authorList>
    </citation>
    <scope>NUCLEOTIDE SEQUENCE [LARGE SCALE GENOMIC DNA]</scope>
    <source>
        <strain evidence="2">214</strain>
    </source>
</reference>
<accession>A0AAV5HJP5</accession>
<dbReference type="Proteomes" id="UP001054252">
    <property type="component" value="Unassembled WGS sequence"/>
</dbReference>
<evidence type="ECO:0000313" key="3">
    <source>
        <dbReference type="Proteomes" id="UP001054252"/>
    </source>
</evidence>
<dbReference type="EMBL" id="BPVZ01000003">
    <property type="protein sequence ID" value="GKU88878.1"/>
    <property type="molecule type" value="Genomic_DNA"/>
</dbReference>
<protein>
    <submittedName>
        <fullName evidence="2">Uncharacterized protein</fullName>
    </submittedName>
</protein>
<feature type="signal peptide" evidence="1">
    <location>
        <begin position="1"/>
        <end position="21"/>
    </location>
</feature>
<proteinExistence type="predicted"/>
<feature type="chain" id="PRO_5043786507" evidence="1">
    <location>
        <begin position="22"/>
        <end position="66"/>
    </location>
</feature>
<keyword evidence="1" id="KW-0732">Signal</keyword>
<keyword evidence="3" id="KW-1185">Reference proteome</keyword>
<organism evidence="2 3">
    <name type="scientific">Rubroshorea leprosula</name>
    <dbReference type="NCBI Taxonomy" id="152421"/>
    <lineage>
        <taxon>Eukaryota</taxon>
        <taxon>Viridiplantae</taxon>
        <taxon>Streptophyta</taxon>
        <taxon>Embryophyta</taxon>
        <taxon>Tracheophyta</taxon>
        <taxon>Spermatophyta</taxon>
        <taxon>Magnoliopsida</taxon>
        <taxon>eudicotyledons</taxon>
        <taxon>Gunneridae</taxon>
        <taxon>Pentapetalae</taxon>
        <taxon>rosids</taxon>
        <taxon>malvids</taxon>
        <taxon>Malvales</taxon>
        <taxon>Dipterocarpaceae</taxon>
        <taxon>Rubroshorea</taxon>
    </lineage>
</organism>